<organism evidence="2 3">
    <name type="scientific">Mesoflavibacter profundi</name>
    <dbReference type="NCBI Taxonomy" id="2708110"/>
    <lineage>
        <taxon>Bacteria</taxon>
        <taxon>Pseudomonadati</taxon>
        <taxon>Bacteroidota</taxon>
        <taxon>Flavobacteriia</taxon>
        <taxon>Flavobacteriales</taxon>
        <taxon>Flavobacteriaceae</taxon>
        <taxon>Mesoflavibacter</taxon>
    </lineage>
</organism>
<dbReference type="SMART" id="SM00953">
    <property type="entry name" value="RES"/>
    <property type="match status" value="1"/>
</dbReference>
<keyword evidence="3" id="KW-1185">Reference proteome</keyword>
<sequence>MRLFRIAKKNYIEDLSGEGARLFGGRWNKRGTNMLYFSTSLSLCVLEVLVHFNQDLAPSDLYFIEIDVPDKLINDEENFTEISEYLRVNPPHHSTQNYGTNWADEGASLGLKVPSAILPLENNVIINPKHSEFKKIKIIRSELLNLDARVFL</sequence>
<feature type="domain" description="RES" evidence="1">
    <location>
        <begin position="14"/>
        <end position="140"/>
    </location>
</feature>
<protein>
    <submittedName>
        <fullName evidence="2">RES family NAD+ phosphorylase</fullName>
    </submittedName>
</protein>
<accession>A0ABT4RVU7</accession>
<comment type="caution">
    <text evidence="2">The sequence shown here is derived from an EMBL/GenBank/DDBJ whole genome shotgun (WGS) entry which is preliminary data.</text>
</comment>
<name>A0ABT4RVU7_9FLAO</name>
<gene>
    <name evidence="2" type="ORF">OOZ35_00515</name>
</gene>
<dbReference type="InterPro" id="IPR014914">
    <property type="entry name" value="RES_dom"/>
</dbReference>
<dbReference type="Proteomes" id="UP001149142">
    <property type="component" value="Unassembled WGS sequence"/>
</dbReference>
<dbReference type="Pfam" id="PF08808">
    <property type="entry name" value="RES"/>
    <property type="match status" value="1"/>
</dbReference>
<evidence type="ECO:0000313" key="2">
    <source>
        <dbReference type="EMBL" id="MDA0175968.1"/>
    </source>
</evidence>
<evidence type="ECO:0000259" key="1">
    <source>
        <dbReference type="SMART" id="SM00953"/>
    </source>
</evidence>
<evidence type="ECO:0000313" key="3">
    <source>
        <dbReference type="Proteomes" id="UP001149142"/>
    </source>
</evidence>
<proteinExistence type="predicted"/>
<reference evidence="2" key="1">
    <citation type="submission" date="2022-11" db="EMBL/GenBank/DDBJ databases">
        <title>Refractory cell wall polysaccharides provide important carbon source for microbial heterotrophs in the hadal ocean.</title>
        <authorList>
            <person name="Zhu X."/>
        </authorList>
    </citation>
    <scope>NUCLEOTIDE SEQUENCE</scope>
    <source>
        <strain evidence="2">MTRN7</strain>
    </source>
</reference>
<dbReference type="RefSeq" id="WP_146131245.1">
    <property type="nucleotide sequence ID" value="NZ_CAXQEU010000045.1"/>
</dbReference>
<dbReference type="EMBL" id="JAPFGC010000002">
    <property type="protein sequence ID" value="MDA0175968.1"/>
    <property type="molecule type" value="Genomic_DNA"/>
</dbReference>